<keyword evidence="2" id="KW-1003">Cell membrane</keyword>
<accession>A0A0F9UTA2</accession>
<keyword evidence="3 6" id="KW-0812">Transmembrane</keyword>
<dbReference type="AlphaFoldDB" id="A0A0F9UTA2"/>
<sequence length="167" mass="17660">MAWNQETLNVIGRTLLDEFSDLSDIEQGTRITLRLILAALLGGLLGLEREQQGKEAGVRTHMLVSLGAALFVLVPDIGGAMDDAMSRVIQGVVAGIGFLGAGTILKSDRHDEVRGLTTAAGIWLTAAIGVTIGLGHESTALLAAGMAFVILHVVPLLLKRTPRRDND</sequence>
<keyword evidence="5 6" id="KW-0472">Membrane</keyword>
<comment type="caution">
    <text evidence="8">The sequence shown here is derived from an EMBL/GenBank/DDBJ whole genome shotgun (WGS) entry which is preliminary data.</text>
</comment>
<dbReference type="PANTHER" id="PTHR33778:SF1">
    <property type="entry name" value="MAGNESIUM TRANSPORTER YHID-RELATED"/>
    <property type="match status" value="1"/>
</dbReference>
<reference evidence="8" key="1">
    <citation type="journal article" date="2015" name="Nature">
        <title>Complex archaea that bridge the gap between prokaryotes and eukaryotes.</title>
        <authorList>
            <person name="Spang A."/>
            <person name="Saw J.H."/>
            <person name="Jorgensen S.L."/>
            <person name="Zaremba-Niedzwiedzka K."/>
            <person name="Martijn J."/>
            <person name="Lind A.E."/>
            <person name="van Eijk R."/>
            <person name="Schleper C."/>
            <person name="Guy L."/>
            <person name="Ettema T.J."/>
        </authorList>
    </citation>
    <scope>NUCLEOTIDE SEQUENCE</scope>
</reference>
<evidence type="ECO:0000259" key="7">
    <source>
        <dbReference type="Pfam" id="PF02308"/>
    </source>
</evidence>
<proteinExistence type="predicted"/>
<feature type="transmembrane region" description="Helical" evidence="6">
    <location>
        <begin position="60"/>
        <end position="78"/>
    </location>
</feature>
<feature type="transmembrane region" description="Helical" evidence="6">
    <location>
        <begin position="116"/>
        <end position="134"/>
    </location>
</feature>
<dbReference type="InterPro" id="IPR036259">
    <property type="entry name" value="MFS_trans_sf"/>
</dbReference>
<dbReference type="SUPFAM" id="SSF103473">
    <property type="entry name" value="MFS general substrate transporter"/>
    <property type="match status" value="1"/>
</dbReference>
<evidence type="ECO:0000256" key="4">
    <source>
        <dbReference type="ARBA" id="ARBA00022989"/>
    </source>
</evidence>
<dbReference type="InterPro" id="IPR049177">
    <property type="entry name" value="MgtC_SapB_SrpB_YhiD_N"/>
</dbReference>
<dbReference type="Pfam" id="PF02308">
    <property type="entry name" value="MgtC"/>
    <property type="match status" value="1"/>
</dbReference>
<dbReference type="InterPro" id="IPR003416">
    <property type="entry name" value="MgtC/SapB/SrpB/YhiD_fam"/>
</dbReference>
<comment type="subcellular location">
    <subcellularLocation>
        <location evidence="1">Cell membrane</location>
        <topology evidence="1">Multi-pass membrane protein</topology>
    </subcellularLocation>
</comment>
<feature type="domain" description="MgtC/SapB/SrpB/YhiD N-terminal" evidence="7">
    <location>
        <begin position="35"/>
        <end position="156"/>
    </location>
</feature>
<evidence type="ECO:0000256" key="3">
    <source>
        <dbReference type="ARBA" id="ARBA00022692"/>
    </source>
</evidence>
<dbReference type="GO" id="GO:0005886">
    <property type="term" value="C:plasma membrane"/>
    <property type="evidence" value="ECO:0007669"/>
    <property type="project" value="UniProtKB-SubCell"/>
</dbReference>
<name>A0A0F9UTA2_9ZZZZ</name>
<dbReference type="PRINTS" id="PR01837">
    <property type="entry name" value="MGTCSAPBPROT"/>
</dbReference>
<keyword evidence="4 6" id="KW-1133">Transmembrane helix</keyword>
<organism evidence="8">
    <name type="scientific">marine sediment metagenome</name>
    <dbReference type="NCBI Taxonomy" id="412755"/>
    <lineage>
        <taxon>unclassified sequences</taxon>
        <taxon>metagenomes</taxon>
        <taxon>ecological metagenomes</taxon>
    </lineage>
</organism>
<protein>
    <recommendedName>
        <fullName evidence="7">MgtC/SapB/SrpB/YhiD N-terminal domain-containing protein</fullName>
    </recommendedName>
</protein>
<evidence type="ECO:0000256" key="2">
    <source>
        <dbReference type="ARBA" id="ARBA00022475"/>
    </source>
</evidence>
<dbReference type="PANTHER" id="PTHR33778">
    <property type="entry name" value="PROTEIN MGTC"/>
    <property type="match status" value="1"/>
</dbReference>
<feature type="transmembrane region" description="Helical" evidence="6">
    <location>
        <begin position="84"/>
        <end position="104"/>
    </location>
</feature>
<dbReference type="EMBL" id="LAZR01000074">
    <property type="protein sequence ID" value="KKN94934.1"/>
    <property type="molecule type" value="Genomic_DNA"/>
</dbReference>
<gene>
    <name evidence="8" type="ORF">LCGC14_0182610</name>
</gene>
<evidence type="ECO:0000256" key="5">
    <source>
        <dbReference type="ARBA" id="ARBA00023136"/>
    </source>
</evidence>
<feature type="transmembrane region" description="Helical" evidence="6">
    <location>
        <begin position="140"/>
        <end position="158"/>
    </location>
</feature>
<evidence type="ECO:0000256" key="6">
    <source>
        <dbReference type="SAM" id="Phobius"/>
    </source>
</evidence>
<evidence type="ECO:0000313" key="8">
    <source>
        <dbReference type="EMBL" id="KKN94934.1"/>
    </source>
</evidence>
<feature type="transmembrane region" description="Helical" evidence="6">
    <location>
        <begin position="31"/>
        <end position="48"/>
    </location>
</feature>
<evidence type="ECO:0000256" key="1">
    <source>
        <dbReference type="ARBA" id="ARBA00004651"/>
    </source>
</evidence>